<reference evidence="1 2" key="1">
    <citation type="submission" date="2019-06" db="EMBL/GenBank/DDBJ databases">
        <title>Taxogenomics and systematics of the genus Pantoea.</title>
        <authorList>
            <person name="Tambong J.T."/>
        </authorList>
    </citation>
    <scope>NUCLEOTIDE SEQUENCE [LARGE SCALE GENOMIC DNA]</scope>
    <source>
        <strain evidence="1 2">LMG 2558</strain>
    </source>
</reference>
<accession>A0ABY2ZFM0</accession>
<dbReference type="Proteomes" id="UP000316142">
    <property type="component" value="Unassembled WGS sequence"/>
</dbReference>
<evidence type="ECO:0000313" key="1">
    <source>
        <dbReference type="EMBL" id="TPV33090.1"/>
    </source>
</evidence>
<proteinExistence type="predicted"/>
<keyword evidence="2" id="KW-1185">Reference proteome</keyword>
<protein>
    <submittedName>
        <fullName evidence="1">Uncharacterized protein</fullName>
    </submittedName>
</protein>
<sequence length="87" mass="10122">MQIVKIRKFFDAIYRPDTLAFCLLLRSVGLQPTFMDRHRRRLICSLRLLARHLSPDGVFSVFPTTRMSRLAAPTDTGLLFSLFRSHK</sequence>
<name>A0ABY2ZFM0_9GAMM</name>
<comment type="caution">
    <text evidence="1">The sequence shown here is derived from an EMBL/GenBank/DDBJ whole genome shotgun (WGS) entry which is preliminary data.</text>
</comment>
<gene>
    <name evidence="1" type="ORF">FJW00_01565</name>
</gene>
<dbReference type="EMBL" id="VHIZ01000012">
    <property type="protein sequence ID" value="TPV33090.1"/>
    <property type="molecule type" value="Genomic_DNA"/>
</dbReference>
<evidence type="ECO:0000313" key="2">
    <source>
        <dbReference type="Proteomes" id="UP000316142"/>
    </source>
</evidence>
<organism evidence="1 2">
    <name type="scientific">Pantoea anthophila</name>
    <dbReference type="NCBI Taxonomy" id="470931"/>
    <lineage>
        <taxon>Bacteria</taxon>
        <taxon>Pseudomonadati</taxon>
        <taxon>Pseudomonadota</taxon>
        <taxon>Gammaproteobacteria</taxon>
        <taxon>Enterobacterales</taxon>
        <taxon>Erwiniaceae</taxon>
        <taxon>Pantoea</taxon>
    </lineage>
</organism>